<dbReference type="RefSeq" id="WP_213409808.1">
    <property type="nucleotide sequence ID" value="NZ_BOVK01000001.1"/>
</dbReference>
<sequence length="85" mass="9948">MSRLTDIIENHRNLDELVAILKHYGLNAEYIAALMIEQLEHQLEEGEDTDEEASQEFEESGDEEKQDEDGSQQLLDDLKQYYARF</sequence>
<dbReference type="AlphaFoldDB" id="A0A8J4H0I4"/>
<gene>
    <name evidence="2" type="ORF">XYCOK13_00210</name>
</gene>
<evidence type="ECO:0000313" key="3">
    <source>
        <dbReference type="Proteomes" id="UP000677918"/>
    </source>
</evidence>
<feature type="compositionally biased region" description="Acidic residues" evidence="1">
    <location>
        <begin position="45"/>
        <end position="70"/>
    </location>
</feature>
<feature type="region of interest" description="Disordered" evidence="1">
    <location>
        <begin position="42"/>
        <end position="76"/>
    </location>
</feature>
<evidence type="ECO:0000313" key="2">
    <source>
        <dbReference type="EMBL" id="GIQ67197.1"/>
    </source>
</evidence>
<dbReference type="EMBL" id="BOVK01000001">
    <property type="protein sequence ID" value="GIQ67197.1"/>
    <property type="molecule type" value="Genomic_DNA"/>
</dbReference>
<name>A0A8J4H0I4_9BACL</name>
<reference evidence="2" key="1">
    <citation type="submission" date="2021-04" db="EMBL/GenBank/DDBJ databases">
        <title>Draft genome sequence of Xylanibacillus composti strain K13.</title>
        <authorList>
            <person name="Uke A."/>
            <person name="Chhe C."/>
            <person name="Baramee S."/>
            <person name="Kosugi A."/>
        </authorList>
    </citation>
    <scope>NUCLEOTIDE SEQUENCE</scope>
    <source>
        <strain evidence="2">K13</strain>
    </source>
</reference>
<keyword evidence="3" id="KW-1185">Reference proteome</keyword>
<protein>
    <submittedName>
        <fullName evidence="2">Uncharacterized protein</fullName>
    </submittedName>
</protein>
<dbReference type="Proteomes" id="UP000677918">
    <property type="component" value="Unassembled WGS sequence"/>
</dbReference>
<comment type="caution">
    <text evidence="2">The sequence shown here is derived from an EMBL/GenBank/DDBJ whole genome shotgun (WGS) entry which is preliminary data.</text>
</comment>
<proteinExistence type="predicted"/>
<organism evidence="2 3">
    <name type="scientific">Xylanibacillus composti</name>
    <dbReference type="NCBI Taxonomy" id="1572762"/>
    <lineage>
        <taxon>Bacteria</taxon>
        <taxon>Bacillati</taxon>
        <taxon>Bacillota</taxon>
        <taxon>Bacilli</taxon>
        <taxon>Bacillales</taxon>
        <taxon>Paenibacillaceae</taxon>
        <taxon>Xylanibacillus</taxon>
    </lineage>
</organism>
<accession>A0A8J4H0I4</accession>
<evidence type="ECO:0000256" key="1">
    <source>
        <dbReference type="SAM" id="MobiDB-lite"/>
    </source>
</evidence>